<dbReference type="Proteomes" id="UP001189429">
    <property type="component" value="Unassembled WGS sequence"/>
</dbReference>
<sequence length="341" mass="36985">MRLLLIITLAELLLARNCPPSFTVSVSEVIAMPIEPSIKLVFAYRKRRVNTDTVSSLGAVSLSELISGDGRPRDDAALHSASSMTASRVKLETLEHALAESGKLRRDDQRAIDCLLKKVQNQNSKFKQELADVISAAEHQFAAIADQLGAKQASLMNDAMAIIHKSATASTADFQSDNARDQLAAKDENSTTADHQIAYVRDQITANGESDLIHTNANLLLEPTPAAPVDTDAALSSAPAPFDVQRMCSLIDSPKSKWLTVESQLQTLLARQERHLQELSSLNTVKQTMISEFVGSADVQNIPSQMIELGTIVPSAGDSLNDFPFFVLDLIWSSDAAECVD</sequence>
<dbReference type="EMBL" id="CAUYUJ010013681">
    <property type="protein sequence ID" value="CAK0836616.1"/>
    <property type="molecule type" value="Genomic_DNA"/>
</dbReference>
<evidence type="ECO:0000313" key="2">
    <source>
        <dbReference type="EMBL" id="CAK0836616.1"/>
    </source>
</evidence>
<gene>
    <name evidence="2" type="ORF">PCOR1329_LOCUS33051</name>
</gene>
<comment type="caution">
    <text evidence="2">The sequence shown here is derived from an EMBL/GenBank/DDBJ whole genome shotgun (WGS) entry which is preliminary data.</text>
</comment>
<reference evidence="2" key="1">
    <citation type="submission" date="2023-10" db="EMBL/GenBank/DDBJ databases">
        <authorList>
            <person name="Chen Y."/>
            <person name="Shah S."/>
            <person name="Dougan E. K."/>
            <person name="Thang M."/>
            <person name="Chan C."/>
        </authorList>
    </citation>
    <scope>NUCLEOTIDE SEQUENCE [LARGE SCALE GENOMIC DNA]</scope>
</reference>
<keyword evidence="3" id="KW-1185">Reference proteome</keyword>
<organism evidence="2 3">
    <name type="scientific">Prorocentrum cordatum</name>
    <dbReference type="NCBI Taxonomy" id="2364126"/>
    <lineage>
        <taxon>Eukaryota</taxon>
        <taxon>Sar</taxon>
        <taxon>Alveolata</taxon>
        <taxon>Dinophyceae</taxon>
        <taxon>Prorocentrales</taxon>
        <taxon>Prorocentraceae</taxon>
        <taxon>Prorocentrum</taxon>
    </lineage>
</organism>
<keyword evidence="1" id="KW-0732">Signal</keyword>
<feature type="chain" id="PRO_5046767303" evidence="1">
    <location>
        <begin position="16"/>
        <end position="341"/>
    </location>
</feature>
<feature type="non-terminal residue" evidence="2">
    <location>
        <position position="341"/>
    </location>
</feature>
<protein>
    <submittedName>
        <fullName evidence="2">Uncharacterized protein</fullName>
    </submittedName>
</protein>
<name>A0ABN9SW15_9DINO</name>
<accession>A0ABN9SW15</accession>
<proteinExistence type="predicted"/>
<evidence type="ECO:0000313" key="3">
    <source>
        <dbReference type="Proteomes" id="UP001189429"/>
    </source>
</evidence>
<feature type="signal peptide" evidence="1">
    <location>
        <begin position="1"/>
        <end position="15"/>
    </location>
</feature>
<evidence type="ECO:0000256" key="1">
    <source>
        <dbReference type="SAM" id="SignalP"/>
    </source>
</evidence>